<protein>
    <submittedName>
        <fullName evidence="1">Uncharacterized protein</fullName>
    </submittedName>
</protein>
<organism evidence="1 2">
    <name type="scientific">Eumeta variegata</name>
    <name type="common">Bagworm moth</name>
    <name type="synonym">Eumeta japonica</name>
    <dbReference type="NCBI Taxonomy" id="151549"/>
    <lineage>
        <taxon>Eukaryota</taxon>
        <taxon>Metazoa</taxon>
        <taxon>Ecdysozoa</taxon>
        <taxon>Arthropoda</taxon>
        <taxon>Hexapoda</taxon>
        <taxon>Insecta</taxon>
        <taxon>Pterygota</taxon>
        <taxon>Neoptera</taxon>
        <taxon>Endopterygota</taxon>
        <taxon>Lepidoptera</taxon>
        <taxon>Glossata</taxon>
        <taxon>Ditrysia</taxon>
        <taxon>Tineoidea</taxon>
        <taxon>Psychidae</taxon>
        <taxon>Oiketicinae</taxon>
        <taxon>Eumeta</taxon>
    </lineage>
</organism>
<name>A0A4C1V474_EUMVA</name>
<evidence type="ECO:0000313" key="1">
    <source>
        <dbReference type="EMBL" id="GBP33072.1"/>
    </source>
</evidence>
<dbReference type="Proteomes" id="UP000299102">
    <property type="component" value="Unassembled WGS sequence"/>
</dbReference>
<reference evidence="1 2" key="1">
    <citation type="journal article" date="2019" name="Commun. Biol.">
        <title>The bagworm genome reveals a unique fibroin gene that provides high tensile strength.</title>
        <authorList>
            <person name="Kono N."/>
            <person name="Nakamura H."/>
            <person name="Ohtoshi R."/>
            <person name="Tomita M."/>
            <person name="Numata K."/>
            <person name="Arakawa K."/>
        </authorList>
    </citation>
    <scope>NUCLEOTIDE SEQUENCE [LARGE SCALE GENOMIC DNA]</scope>
</reference>
<sequence length="71" mass="8221">MLPNVTVSYTSENAESVLRRDWPDARRAHARLADRDRAASRHCARDHYAISASDARRTKKKMRKDDEIIDP</sequence>
<evidence type="ECO:0000313" key="2">
    <source>
        <dbReference type="Proteomes" id="UP000299102"/>
    </source>
</evidence>
<accession>A0A4C1V474</accession>
<dbReference type="EMBL" id="BGZK01000269">
    <property type="protein sequence ID" value="GBP33072.1"/>
    <property type="molecule type" value="Genomic_DNA"/>
</dbReference>
<gene>
    <name evidence="1" type="ORF">EVAR_18550_1</name>
</gene>
<dbReference type="AlphaFoldDB" id="A0A4C1V474"/>
<proteinExistence type="predicted"/>
<keyword evidence="2" id="KW-1185">Reference proteome</keyword>
<comment type="caution">
    <text evidence="1">The sequence shown here is derived from an EMBL/GenBank/DDBJ whole genome shotgun (WGS) entry which is preliminary data.</text>
</comment>